<protein>
    <submittedName>
        <fullName evidence="1">Uncharacterized protein</fullName>
    </submittedName>
</protein>
<dbReference type="Proteomes" id="UP000061569">
    <property type="component" value="Chromosome"/>
</dbReference>
<proteinExistence type="predicted"/>
<gene>
    <name evidence="1" type="ORF">GLE_1335</name>
</gene>
<reference evidence="1 2" key="1">
    <citation type="submission" date="2015-11" db="EMBL/GenBank/DDBJ databases">
        <title>Genome sequences of Lysobacter enzymogenes strain C3 and Lysobacter antibioticus ATCC 29479.</title>
        <authorList>
            <person name="Kobayashi D.Y."/>
        </authorList>
    </citation>
    <scope>NUCLEOTIDE SEQUENCE [LARGE SCALE GENOMIC DNA]</scope>
    <source>
        <strain evidence="1 2">C3</strain>
    </source>
</reference>
<accession>A0A0S2DDT5</accession>
<dbReference type="KEGG" id="lez:GLE_1335"/>
<organism evidence="1 2">
    <name type="scientific">Lysobacter enzymogenes</name>
    <dbReference type="NCBI Taxonomy" id="69"/>
    <lineage>
        <taxon>Bacteria</taxon>
        <taxon>Pseudomonadati</taxon>
        <taxon>Pseudomonadota</taxon>
        <taxon>Gammaproteobacteria</taxon>
        <taxon>Lysobacterales</taxon>
        <taxon>Lysobacteraceae</taxon>
        <taxon>Lysobacter</taxon>
    </lineage>
</organism>
<dbReference type="AlphaFoldDB" id="A0A0S2DDT5"/>
<name>A0A0S2DDT5_LYSEN</name>
<evidence type="ECO:0000313" key="1">
    <source>
        <dbReference type="EMBL" id="ALN56692.1"/>
    </source>
</evidence>
<evidence type="ECO:0000313" key="2">
    <source>
        <dbReference type="Proteomes" id="UP000061569"/>
    </source>
</evidence>
<sequence length="92" mass="9769">MHAAIVADPGAGRTVRRSGWVVADPRGRGVGVSGLRGGVEVIAAGRQSPPGPSRRLENRLLLLLLLLAWTSPHRRPLFRRPGGRAHGCARAP</sequence>
<dbReference type="PATRIC" id="fig|69.6.peg.1317"/>
<dbReference type="EMBL" id="CP013140">
    <property type="protein sequence ID" value="ALN56692.1"/>
    <property type="molecule type" value="Genomic_DNA"/>
</dbReference>